<accession>A0AAJ6VX63</accession>
<sequence length="698" mass="78830">MYTIAEEVGYGTFVTILEHLRASQLRKAADGDYSDLRNLMLETKRNPLHDRLRLGVTSPSYCFRLPMESAKQIVPVSHIRTANRQAAMARPSPVRNLRELHAAIEGNAVEGYTISHDGERLLSFLCPNFGTLIVTTRRMLSLLPQAQMLHADATYETVPLSFCQQLFSIHGNWQGHVAMALCAFMTESSADAYREVFKILKRETNADILRAYMGDFDAAMRAAVRAEFPNARLYGCLFHYAQALVRRASGPKVGLAADLRTPGEILKKFVALTALPLLPANAIRPIFAVLSQEALEATSKFEPLLRYMEAYWLGTIGANELSLFGAPCRTNNGVESFHALLKAEVRSHPSVWNLIAALNNIAQDSAINVSIRFDGIRRVASTPNRATKENERIIREASGRLRNGMIHARQFIDDVKYRVGGAAVRHGLADGHGSLTAEVAGNWDEWVNERVALQPKLTSVPTWPPLGDHGYAKATAIGDRLNPQIPALTDEIGNVIEEALSGPPDQVLVEVSRLIVTRRDLETLVGFEWLNDVIINVYLNLIVERSRTSSHLPRIYAFNTFFLKLYMSDMGYEAVRQWTRGDDIFGHDMLLVPVHSRMHWSMIVVDLRQKRIEHMDSMNGRNEECLEALLEYLAHELADKKKCRFDCHQWTREYVQNLPQQENGYDCGVFALKFADYGALRARINFSQKDMPYFRRRM</sequence>
<feature type="domain" description="Ubiquitin-like protease family profile" evidence="5">
    <location>
        <begin position="514"/>
        <end position="678"/>
    </location>
</feature>
<name>A0AAJ6VX63_9ACAR</name>
<dbReference type="GeneID" id="100907563"/>
<dbReference type="Proteomes" id="UP000694867">
    <property type="component" value="Unplaced"/>
</dbReference>
<keyword evidence="4" id="KW-0788">Thiol protease</keyword>
<dbReference type="Pfam" id="PF10551">
    <property type="entry name" value="MULE"/>
    <property type="match status" value="1"/>
</dbReference>
<dbReference type="InterPro" id="IPR003653">
    <property type="entry name" value="Peptidase_C48_C"/>
</dbReference>
<evidence type="ECO:0000256" key="4">
    <source>
        <dbReference type="ARBA" id="ARBA00022807"/>
    </source>
</evidence>
<feature type="non-terminal residue" evidence="7">
    <location>
        <position position="698"/>
    </location>
</feature>
<comment type="similarity">
    <text evidence="1">Belongs to the peptidase C48 family.</text>
</comment>
<dbReference type="GO" id="GO:0005634">
    <property type="term" value="C:nucleus"/>
    <property type="evidence" value="ECO:0007669"/>
    <property type="project" value="TreeGrafter"/>
</dbReference>
<reference evidence="7" key="1">
    <citation type="submission" date="2025-08" db="UniProtKB">
        <authorList>
            <consortium name="RefSeq"/>
        </authorList>
    </citation>
    <scope>IDENTIFICATION</scope>
</reference>
<dbReference type="GO" id="GO:0060255">
    <property type="term" value="P:regulation of macromolecule metabolic process"/>
    <property type="evidence" value="ECO:0007669"/>
    <property type="project" value="UniProtKB-ARBA"/>
</dbReference>
<dbReference type="InterPro" id="IPR038765">
    <property type="entry name" value="Papain-like_cys_pep_sf"/>
</dbReference>
<dbReference type="PANTHER" id="PTHR12606:SF141">
    <property type="entry name" value="GH15225P-RELATED"/>
    <property type="match status" value="1"/>
</dbReference>
<evidence type="ECO:0000256" key="3">
    <source>
        <dbReference type="ARBA" id="ARBA00022801"/>
    </source>
</evidence>
<organism evidence="6 7">
    <name type="scientific">Galendromus occidentalis</name>
    <name type="common">western predatory mite</name>
    <dbReference type="NCBI Taxonomy" id="34638"/>
    <lineage>
        <taxon>Eukaryota</taxon>
        <taxon>Metazoa</taxon>
        <taxon>Ecdysozoa</taxon>
        <taxon>Arthropoda</taxon>
        <taxon>Chelicerata</taxon>
        <taxon>Arachnida</taxon>
        <taxon>Acari</taxon>
        <taxon>Parasitiformes</taxon>
        <taxon>Mesostigmata</taxon>
        <taxon>Gamasina</taxon>
        <taxon>Phytoseioidea</taxon>
        <taxon>Phytoseiidae</taxon>
        <taxon>Typhlodrominae</taxon>
        <taxon>Galendromus</taxon>
    </lineage>
</organism>
<evidence type="ECO:0000313" key="7">
    <source>
        <dbReference type="RefSeq" id="XP_003742064.1"/>
    </source>
</evidence>
<dbReference type="FunFam" id="3.40.395.10:FF:000001">
    <property type="entry name" value="Sentrin-specific protease 1"/>
    <property type="match status" value="1"/>
</dbReference>
<dbReference type="GO" id="GO:0080090">
    <property type="term" value="P:regulation of primary metabolic process"/>
    <property type="evidence" value="ECO:0007669"/>
    <property type="project" value="UniProtKB-ARBA"/>
</dbReference>
<keyword evidence="2" id="KW-0645">Protease</keyword>
<dbReference type="PROSITE" id="PS50600">
    <property type="entry name" value="ULP_PROTEASE"/>
    <property type="match status" value="1"/>
</dbReference>
<proteinExistence type="inferred from homology"/>
<dbReference type="KEGG" id="goe:100907563"/>
<evidence type="ECO:0000259" key="5">
    <source>
        <dbReference type="PROSITE" id="PS50600"/>
    </source>
</evidence>
<dbReference type="PANTHER" id="PTHR12606">
    <property type="entry name" value="SENTRIN/SUMO-SPECIFIC PROTEASE"/>
    <property type="match status" value="1"/>
</dbReference>
<dbReference type="GO" id="GO:0016929">
    <property type="term" value="F:deSUMOylase activity"/>
    <property type="evidence" value="ECO:0007669"/>
    <property type="project" value="TreeGrafter"/>
</dbReference>
<dbReference type="SUPFAM" id="SSF54001">
    <property type="entry name" value="Cysteine proteinases"/>
    <property type="match status" value="1"/>
</dbReference>
<dbReference type="Gene3D" id="3.40.395.10">
    <property type="entry name" value="Adenoviral Proteinase, Chain A"/>
    <property type="match status" value="1"/>
</dbReference>
<keyword evidence="3" id="KW-0378">Hydrolase</keyword>
<gene>
    <name evidence="7" type="primary">LOC100907563</name>
</gene>
<evidence type="ECO:0000313" key="6">
    <source>
        <dbReference type="Proteomes" id="UP000694867"/>
    </source>
</evidence>
<dbReference type="Pfam" id="PF02902">
    <property type="entry name" value="Peptidase_C48"/>
    <property type="match status" value="1"/>
</dbReference>
<evidence type="ECO:0000256" key="2">
    <source>
        <dbReference type="ARBA" id="ARBA00022670"/>
    </source>
</evidence>
<evidence type="ECO:0000256" key="1">
    <source>
        <dbReference type="ARBA" id="ARBA00005234"/>
    </source>
</evidence>
<dbReference type="RefSeq" id="XP_003742064.1">
    <property type="nucleotide sequence ID" value="XM_003742016.1"/>
</dbReference>
<dbReference type="AlphaFoldDB" id="A0AAJ6VX63"/>
<dbReference type="InterPro" id="IPR018289">
    <property type="entry name" value="MULE_transposase_dom"/>
</dbReference>
<keyword evidence="6" id="KW-1185">Reference proteome</keyword>
<protein>
    <submittedName>
        <fullName evidence="7">Uncharacterized protein LOC100907563</fullName>
    </submittedName>
</protein>
<dbReference type="GO" id="GO:0006508">
    <property type="term" value="P:proteolysis"/>
    <property type="evidence" value="ECO:0007669"/>
    <property type="project" value="UniProtKB-KW"/>
</dbReference>
<dbReference type="GO" id="GO:0016926">
    <property type="term" value="P:protein desumoylation"/>
    <property type="evidence" value="ECO:0007669"/>
    <property type="project" value="TreeGrafter"/>
</dbReference>